<dbReference type="RefSeq" id="WP_169101127.1">
    <property type="nucleotide sequence ID" value="NZ_JABBVZ010000060.1"/>
</dbReference>
<dbReference type="EC" id="4.2.1.150" evidence="6"/>
<comment type="similarity">
    <text evidence="2">Belongs to the enoyl-CoA hydratase/isomerase family.</text>
</comment>
<comment type="subunit">
    <text evidence="3">Homotetramer.</text>
</comment>
<dbReference type="Pfam" id="PF00378">
    <property type="entry name" value="ECH_1"/>
    <property type="match status" value="1"/>
</dbReference>
<gene>
    <name evidence="7" type="ORF">HIJ39_15030</name>
</gene>
<dbReference type="GO" id="GO:0016853">
    <property type="term" value="F:isomerase activity"/>
    <property type="evidence" value="ECO:0007669"/>
    <property type="project" value="UniProtKB-KW"/>
</dbReference>
<evidence type="ECO:0000256" key="2">
    <source>
        <dbReference type="ARBA" id="ARBA00005254"/>
    </source>
</evidence>
<keyword evidence="7" id="KW-0413">Isomerase</keyword>
<dbReference type="Proteomes" id="UP000533476">
    <property type="component" value="Unassembled WGS sequence"/>
</dbReference>
<evidence type="ECO:0000313" key="8">
    <source>
        <dbReference type="Proteomes" id="UP000533476"/>
    </source>
</evidence>
<organism evidence="7 8">
    <name type="scientific">Sulfobacillus harzensis</name>
    <dbReference type="NCBI Taxonomy" id="2729629"/>
    <lineage>
        <taxon>Bacteria</taxon>
        <taxon>Bacillati</taxon>
        <taxon>Bacillota</taxon>
        <taxon>Clostridia</taxon>
        <taxon>Eubacteriales</taxon>
        <taxon>Clostridiales Family XVII. Incertae Sedis</taxon>
        <taxon>Sulfobacillus</taxon>
    </lineage>
</organism>
<dbReference type="SUPFAM" id="SSF52096">
    <property type="entry name" value="ClpP/crotonase"/>
    <property type="match status" value="1"/>
</dbReference>
<accession>A0A7Y0L745</accession>
<dbReference type="GO" id="GO:0018812">
    <property type="term" value="F:3-hydroxyacyl-CoA dehydratase activity"/>
    <property type="evidence" value="ECO:0007669"/>
    <property type="project" value="UniProtKB-EC"/>
</dbReference>
<evidence type="ECO:0000256" key="1">
    <source>
        <dbReference type="ARBA" id="ARBA00005086"/>
    </source>
</evidence>
<sequence length="259" mass="28754">MGILLQERADEGIVLLTLNRPDVMNAFNTELGMVMNQVLDELIEDKTVRVLVITGAGRAFSAGGDLKERNGMTPEQWARQHRLFEEVHRKLRVCPKPVIAAVNGYALGGGFEMAISGDFCYASRNARFGFPEVTRGIIPGVGGTQTVGRFAPRGIALELLMTGRHISAEEARDYGFVNRVTQPEELLSAVMETASLIARNSPLAVRMAKKAYRIGIDMPVEEGVEMSLECYNRTIVHPDREEGVRAFNERRAPKFLDIY</sequence>
<comment type="caution">
    <text evidence="7">The sequence shown here is derived from an EMBL/GenBank/DDBJ whole genome shotgun (WGS) entry which is preliminary data.</text>
</comment>
<dbReference type="FunFam" id="1.10.12.10:FF:000001">
    <property type="entry name" value="Probable enoyl-CoA hydratase, mitochondrial"/>
    <property type="match status" value="1"/>
</dbReference>
<evidence type="ECO:0000256" key="6">
    <source>
        <dbReference type="ARBA" id="ARBA00067035"/>
    </source>
</evidence>
<dbReference type="CDD" id="cd06558">
    <property type="entry name" value="crotonase-like"/>
    <property type="match status" value="1"/>
</dbReference>
<dbReference type="InterPro" id="IPR001753">
    <property type="entry name" value="Enoyl-CoA_hydra/iso"/>
</dbReference>
<dbReference type="GO" id="GO:0006635">
    <property type="term" value="P:fatty acid beta-oxidation"/>
    <property type="evidence" value="ECO:0007669"/>
    <property type="project" value="TreeGrafter"/>
</dbReference>
<dbReference type="InterPro" id="IPR029045">
    <property type="entry name" value="ClpP/crotonase-like_dom_sf"/>
</dbReference>
<keyword evidence="4" id="KW-0456">Lyase</keyword>
<evidence type="ECO:0000256" key="4">
    <source>
        <dbReference type="ARBA" id="ARBA00023239"/>
    </source>
</evidence>
<dbReference type="EMBL" id="JABBVZ010000060">
    <property type="protein sequence ID" value="NMP23655.1"/>
    <property type="molecule type" value="Genomic_DNA"/>
</dbReference>
<evidence type="ECO:0000313" key="7">
    <source>
        <dbReference type="EMBL" id="NMP23655.1"/>
    </source>
</evidence>
<dbReference type="InterPro" id="IPR014748">
    <property type="entry name" value="Enoyl-CoA_hydra_C"/>
</dbReference>
<protein>
    <recommendedName>
        <fullName evidence="6">short-chain-enoyl-CoA hydratase</fullName>
        <ecNumber evidence="6">4.2.1.150</ecNumber>
    </recommendedName>
</protein>
<dbReference type="Gene3D" id="3.90.226.10">
    <property type="entry name" value="2-enoyl-CoA Hydratase, Chain A, domain 1"/>
    <property type="match status" value="1"/>
</dbReference>
<name>A0A7Y0L745_9FIRM</name>
<proteinExistence type="inferred from homology"/>
<dbReference type="AlphaFoldDB" id="A0A7Y0L745"/>
<reference evidence="7 8" key="1">
    <citation type="submission" date="2020-04" db="EMBL/GenBank/DDBJ databases">
        <authorList>
            <person name="Zhang R."/>
            <person name="Schippers A."/>
        </authorList>
    </citation>
    <scope>NUCLEOTIDE SEQUENCE [LARGE SCALE GENOMIC DNA]</scope>
    <source>
        <strain evidence="7 8">DSM 109850</strain>
    </source>
</reference>
<dbReference type="Gene3D" id="1.10.12.10">
    <property type="entry name" value="Lyase 2-enoyl-coa Hydratase, Chain A, domain 2"/>
    <property type="match status" value="1"/>
</dbReference>
<comment type="pathway">
    <text evidence="1">Lipid metabolism; butanoate metabolism.</text>
</comment>
<keyword evidence="8" id="KW-1185">Reference proteome</keyword>
<dbReference type="PANTHER" id="PTHR11941:SF54">
    <property type="entry name" value="ENOYL-COA HYDRATASE, MITOCHONDRIAL"/>
    <property type="match status" value="1"/>
</dbReference>
<dbReference type="FunFam" id="3.90.226.10:FF:000009">
    <property type="entry name" value="Carnitinyl-CoA dehydratase"/>
    <property type="match status" value="1"/>
</dbReference>
<evidence type="ECO:0000256" key="3">
    <source>
        <dbReference type="ARBA" id="ARBA00011881"/>
    </source>
</evidence>
<dbReference type="PANTHER" id="PTHR11941">
    <property type="entry name" value="ENOYL-COA HYDRATASE-RELATED"/>
    <property type="match status" value="1"/>
</dbReference>
<evidence type="ECO:0000256" key="5">
    <source>
        <dbReference type="ARBA" id="ARBA00050624"/>
    </source>
</evidence>
<comment type="catalytic activity">
    <reaction evidence="5">
        <text>a short-chain (3S)-3-hydroxyacyl-CoA = a short-chain (2E)-enoyl-CoA + H2O</text>
        <dbReference type="Rhea" id="RHEA:52664"/>
        <dbReference type="ChEBI" id="CHEBI:15377"/>
        <dbReference type="ChEBI" id="CHEBI:87488"/>
        <dbReference type="ChEBI" id="CHEBI:136760"/>
        <dbReference type="EC" id="4.2.1.150"/>
    </reaction>
</comment>